<accession>A0A2P8CDK4</accession>
<evidence type="ECO:0000259" key="1">
    <source>
        <dbReference type="Pfam" id="PF12728"/>
    </source>
</evidence>
<evidence type="ECO:0000313" key="3">
    <source>
        <dbReference type="Proteomes" id="UP000240542"/>
    </source>
</evidence>
<dbReference type="InterPro" id="IPR041657">
    <property type="entry name" value="HTH_17"/>
</dbReference>
<dbReference type="AlphaFoldDB" id="A0A2P8CDK4"/>
<dbReference type="InterPro" id="IPR009061">
    <property type="entry name" value="DNA-bd_dom_put_sf"/>
</dbReference>
<gene>
    <name evidence="2" type="ORF">CLV63_14110</name>
</gene>
<dbReference type="EMBL" id="PYGA01000041">
    <property type="protein sequence ID" value="PSK83044.1"/>
    <property type="molecule type" value="Genomic_DNA"/>
</dbReference>
<dbReference type="OrthoDB" id="9800864at2"/>
<reference evidence="2 3" key="1">
    <citation type="submission" date="2018-03" db="EMBL/GenBank/DDBJ databases">
        <title>Genomic Encyclopedia of Archaeal and Bacterial Type Strains, Phase II (KMG-II): from individual species to whole genera.</title>
        <authorList>
            <person name="Goeker M."/>
        </authorList>
    </citation>
    <scope>NUCLEOTIDE SEQUENCE [LARGE SCALE GENOMIC DNA]</scope>
    <source>
        <strain evidence="2 3">DSM 45312</strain>
    </source>
</reference>
<dbReference type="Proteomes" id="UP000240542">
    <property type="component" value="Unassembled WGS sequence"/>
</dbReference>
<dbReference type="Pfam" id="PF12728">
    <property type="entry name" value="HTH_17"/>
    <property type="match status" value="1"/>
</dbReference>
<comment type="caution">
    <text evidence="2">The sequence shown here is derived from an EMBL/GenBank/DDBJ whole genome shotgun (WGS) entry which is preliminary data.</text>
</comment>
<name>A0A2P8CDK4_9ACTN</name>
<feature type="domain" description="Helix-turn-helix" evidence="1">
    <location>
        <begin position="15"/>
        <end position="67"/>
    </location>
</feature>
<sequence length="78" mass="8810">MFRLQRILVGMIDDLMTVKDVAERLGVKPETVRQYKLRGDLPEPDGLAGRSPLWRAAAIEAWIASRRGHGWRKGDQPG</sequence>
<organism evidence="2 3">
    <name type="scientific">Murinocardiopsis flavida</name>
    <dbReference type="NCBI Taxonomy" id="645275"/>
    <lineage>
        <taxon>Bacteria</taxon>
        <taxon>Bacillati</taxon>
        <taxon>Actinomycetota</taxon>
        <taxon>Actinomycetes</taxon>
        <taxon>Streptosporangiales</taxon>
        <taxon>Nocardiopsidaceae</taxon>
        <taxon>Murinocardiopsis</taxon>
    </lineage>
</organism>
<proteinExistence type="predicted"/>
<evidence type="ECO:0000313" key="2">
    <source>
        <dbReference type="EMBL" id="PSK83044.1"/>
    </source>
</evidence>
<dbReference type="SUPFAM" id="SSF46955">
    <property type="entry name" value="Putative DNA-binding domain"/>
    <property type="match status" value="1"/>
</dbReference>
<protein>
    <submittedName>
        <fullName evidence="2">AlpA family transcriptional regulator</fullName>
    </submittedName>
</protein>
<keyword evidence="3" id="KW-1185">Reference proteome</keyword>